<dbReference type="InterPro" id="IPR050792">
    <property type="entry name" value="ADP-ribosylglycohydrolase"/>
</dbReference>
<accession>A0ABS2DYJ1</accession>
<comment type="caution">
    <text evidence="1">The sequence shown here is derived from an EMBL/GenBank/DDBJ whole genome shotgun (WGS) entry which is preliminary data.</text>
</comment>
<dbReference type="Pfam" id="PF03747">
    <property type="entry name" value="ADP_ribosyl_GH"/>
    <property type="match status" value="2"/>
</dbReference>
<evidence type="ECO:0000313" key="1">
    <source>
        <dbReference type="EMBL" id="MBM6734445.1"/>
    </source>
</evidence>
<dbReference type="InterPro" id="IPR005502">
    <property type="entry name" value="Ribosyl_crysJ1"/>
</dbReference>
<dbReference type="SUPFAM" id="SSF101478">
    <property type="entry name" value="ADP-ribosylglycohydrolase"/>
    <property type="match status" value="1"/>
</dbReference>
<dbReference type="PANTHER" id="PTHR16222:SF12">
    <property type="entry name" value="ADP-RIBOSYLGLYCOHYDROLASE-RELATED"/>
    <property type="match status" value="1"/>
</dbReference>
<dbReference type="InterPro" id="IPR036705">
    <property type="entry name" value="Ribosyl_crysJ1_sf"/>
</dbReference>
<evidence type="ECO:0000313" key="2">
    <source>
        <dbReference type="Proteomes" id="UP000766986"/>
    </source>
</evidence>
<proteinExistence type="predicted"/>
<dbReference type="PANTHER" id="PTHR16222">
    <property type="entry name" value="ADP-RIBOSYLGLYCOHYDROLASE"/>
    <property type="match status" value="1"/>
</dbReference>
<sequence>MLGAIIGDIVGSRFEFRNTDKYDFEMFTEESTFTDDTICTIAIADAITKGTDYKSSLLDWCRKYPNPKGAYGGSFARWIASSDPQPYNSFGNGSAMRVSPVAWAFDRLEDVLTEAEKTASVTHNHPEGIKGAVAVAHAIFHLRTTHNLPGLEREMNRYYPCFMLGNYFSGVFDETCPGTVPVCLKIVRVSNSFEDAIRRAISWGGDSDTIGAIVGSMAEAQWDIPEDMRKEAFNRLPVDMLNTFGDFFQKLNNRSQYGK</sequence>
<keyword evidence="2" id="KW-1185">Reference proteome</keyword>
<organism evidence="1 2">
    <name type="scientific">Mediterranea massiliensis</name>
    <dbReference type="NCBI Taxonomy" id="1841865"/>
    <lineage>
        <taxon>Bacteria</taxon>
        <taxon>Pseudomonadati</taxon>
        <taxon>Bacteroidota</taxon>
        <taxon>Bacteroidia</taxon>
        <taxon>Bacteroidales</taxon>
        <taxon>Bacteroidaceae</taxon>
        <taxon>Mediterranea</taxon>
    </lineage>
</organism>
<dbReference type="EMBL" id="JACLYZ010000006">
    <property type="protein sequence ID" value="MBM6734445.1"/>
    <property type="molecule type" value="Genomic_DNA"/>
</dbReference>
<name>A0ABS2DYJ1_9BACT</name>
<dbReference type="Proteomes" id="UP000766986">
    <property type="component" value="Unassembled WGS sequence"/>
</dbReference>
<protein>
    <submittedName>
        <fullName evidence="1">ADP-ribosylglycohydrolase family protein</fullName>
    </submittedName>
</protein>
<dbReference type="RefSeq" id="WP_205094872.1">
    <property type="nucleotide sequence ID" value="NZ_JACLYZ010000006.1"/>
</dbReference>
<gene>
    <name evidence="1" type="ORF">H7U35_04270</name>
</gene>
<reference evidence="1 2" key="1">
    <citation type="journal article" date="2021" name="Sci. Rep.">
        <title>The distribution of antibiotic resistance genes in chicken gut microbiota commensals.</title>
        <authorList>
            <person name="Juricova H."/>
            <person name="Matiasovicova J."/>
            <person name="Kubasova T."/>
            <person name="Cejkova D."/>
            <person name="Rychlik I."/>
        </authorList>
    </citation>
    <scope>NUCLEOTIDE SEQUENCE [LARGE SCALE GENOMIC DNA]</scope>
    <source>
        <strain evidence="1 2">An772</strain>
    </source>
</reference>
<dbReference type="Gene3D" id="1.10.4080.10">
    <property type="entry name" value="ADP-ribosylation/Crystallin J1"/>
    <property type="match status" value="1"/>
</dbReference>